<name>A0A381YC50_9ZZZZ</name>
<accession>A0A381YC50</accession>
<dbReference type="PANTHER" id="PTHR34846">
    <property type="entry name" value="4-CARBOXYMUCONOLACTONE DECARBOXYLASE FAMILY PROTEIN (AFU_ORTHOLOGUE AFUA_6G11590)"/>
    <property type="match status" value="1"/>
</dbReference>
<proteinExistence type="predicted"/>
<dbReference type="AlphaFoldDB" id="A0A381YC50"/>
<gene>
    <name evidence="1" type="ORF">METZ01_LOCUS127418</name>
</gene>
<dbReference type="EMBL" id="UINC01017870">
    <property type="protein sequence ID" value="SVA74564.1"/>
    <property type="molecule type" value="Genomic_DNA"/>
</dbReference>
<organism evidence="1">
    <name type="scientific">marine metagenome</name>
    <dbReference type="NCBI Taxonomy" id="408172"/>
    <lineage>
        <taxon>unclassified sequences</taxon>
        <taxon>metagenomes</taxon>
        <taxon>ecological metagenomes</taxon>
    </lineage>
</organism>
<dbReference type="Gene3D" id="1.20.1290.10">
    <property type="entry name" value="AhpD-like"/>
    <property type="match status" value="1"/>
</dbReference>
<evidence type="ECO:0008006" key="2">
    <source>
        <dbReference type="Google" id="ProtNLM"/>
    </source>
</evidence>
<dbReference type="PANTHER" id="PTHR34846:SF10">
    <property type="entry name" value="CYTOPLASMIC PROTEIN"/>
    <property type="match status" value="1"/>
</dbReference>
<protein>
    <recommendedName>
        <fullName evidence="2">Carboxymuconolactone decarboxylase-like domain-containing protein</fullName>
    </recommendedName>
</protein>
<dbReference type="InterPro" id="IPR029032">
    <property type="entry name" value="AhpD-like"/>
</dbReference>
<reference evidence="1" key="1">
    <citation type="submission" date="2018-05" db="EMBL/GenBank/DDBJ databases">
        <authorList>
            <person name="Lanie J.A."/>
            <person name="Ng W.-L."/>
            <person name="Kazmierczak K.M."/>
            <person name="Andrzejewski T.M."/>
            <person name="Davidsen T.M."/>
            <person name="Wayne K.J."/>
            <person name="Tettelin H."/>
            <person name="Glass J.I."/>
            <person name="Rusch D."/>
            <person name="Podicherti R."/>
            <person name="Tsui H.-C.T."/>
            <person name="Winkler M.E."/>
        </authorList>
    </citation>
    <scope>NUCLEOTIDE SEQUENCE</scope>
</reference>
<evidence type="ECO:0000313" key="1">
    <source>
        <dbReference type="EMBL" id="SVA74564.1"/>
    </source>
</evidence>
<sequence length="95" mass="10673">MQQGLTEEKISALGDYTQSPYFSPREKLALTYADRITLSDQDVDDELFAKLQDEFSEPAAIVELTAIVAFENFRSKFNHALQVEANGICQVKLSL</sequence>
<dbReference type="SUPFAM" id="SSF69118">
    <property type="entry name" value="AhpD-like"/>
    <property type="match status" value="1"/>
</dbReference>